<protein>
    <submittedName>
        <fullName evidence="5">Efflux RND transporter periplasmic adaptor subunit</fullName>
    </submittedName>
</protein>
<gene>
    <name evidence="5" type="ORF">DDZ18_02510</name>
</gene>
<dbReference type="Gene3D" id="1.10.287.470">
    <property type="entry name" value="Helix hairpin bin"/>
    <property type="match status" value="1"/>
</dbReference>
<feature type="signal peptide" evidence="3">
    <location>
        <begin position="1"/>
        <end position="19"/>
    </location>
</feature>
<dbReference type="PANTHER" id="PTHR30469:SF15">
    <property type="entry name" value="HLYD FAMILY OF SECRETION PROTEINS"/>
    <property type="match status" value="1"/>
</dbReference>
<dbReference type="NCBIfam" id="TIGR01730">
    <property type="entry name" value="RND_mfp"/>
    <property type="match status" value="1"/>
</dbReference>
<comment type="caution">
    <text evidence="5">The sequence shown here is derived from an EMBL/GenBank/DDBJ whole genome shotgun (WGS) entry which is preliminary data.</text>
</comment>
<dbReference type="Gene3D" id="2.40.50.100">
    <property type="match status" value="1"/>
</dbReference>
<dbReference type="InterPro" id="IPR058647">
    <property type="entry name" value="BSH_CzcB-like"/>
</dbReference>
<evidence type="ECO:0000256" key="1">
    <source>
        <dbReference type="ARBA" id="ARBA00009477"/>
    </source>
</evidence>
<dbReference type="SUPFAM" id="SSF111369">
    <property type="entry name" value="HlyD-like secretion proteins"/>
    <property type="match status" value="1"/>
</dbReference>
<sequence>MLAAALALLAASVAQPAAADGETFDVARTRIADEKAVFATVESLDVVPARARLSGTIGELRIDEGDRVESGEVIAVVVSEQISPQIASLNSRVAALEAQLEQARADLARDQRLFDRGIVSEARIETARTQVQVLENQVASAREERAVVVQRAREGDVLAPASGVVLEAPLTSGSVVQPGEVVARVASEQYVLRLRLPERHARFIAEGDEIRVDAAALAGDVGDRGVIRQVYPEIRDGRVIADARVEGLGDYFVGERVRVFVATDERDAILVPEPFLSTRYGLDYALLSQDDGTVREVVVQRGPARRETDDGTPLIEILSGLEPGDRLVAP</sequence>
<evidence type="ECO:0000256" key="2">
    <source>
        <dbReference type="SAM" id="Coils"/>
    </source>
</evidence>
<dbReference type="AlphaFoldDB" id="A0A2U2BWX2"/>
<feature type="chain" id="PRO_5015440600" evidence="3">
    <location>
        <begin position="20"/>
        <end position="330"/>
    </location>
</feature>
<evidence type="ECO:0000313" key="5">
    <source>
        <dbReference type="EMBL" id="PWE18497.1"/>
    </source>
</evidence>
<dbReference type="EMBL" id="QEXV01000001">
    <property type="protein sequence ID" value="PWE18497.1"/>
    <property type="molecule type" value="Genomic_DNA"/>
</dbReference>
<dbReference type="Proteomes" id="UP000245168">
    <property type="component" value="Unassembled WGS sequence"/>
</dbReference>
<dbReference type="OrthoDB" id="7914255at2"/>
<keyword evidence="2" id="KW-0175">Coiled coil</keyword>
<reference evidence="6" key="1">
    <citation type="submission" date="2018-05" db="EMBL/GenBank/DDBJ databases">
        <authorList>
            <person name="Liu B.-T."/>
        </authorList>
    </citation>
    <scope>NUCLEOTIDE SEQUENCE [LARGE SCALE GENOMIC DNA]</scope>
    <source>
        <strain evidence="6">WD6-1</strain>
    </source>
</reference>
<dbReference type="RefSeq" id="WP_109251772.1">
    <property type="nucleotide sequence ID" value="NZ_QEXV01000001.1"/>
</dbReference>
<evidence type="ECO:0000259" key="4">
    <source>
        <dbReference type="Pfam" id="PF25973"/>
    </source>
</evidence>
<dbReference type="GO" id="GO:0015562">
    <property type="term" value="F:efflux transmembrane transporter activity"/>
    <property type="evidence" value="ECO:0007669"/>
    <property type="project" value="TreeGrafter"/>
</dbReference>
<evidence type="ECO:0000256" key="3">
    <source>
        <dbReference type="SAM" id="SignalP"/>
    </source>
</evidence>
<dbReference type="InterPro" id="IPR006143">
    <property type="entry name" value="RND_pump_MFP"/>
</dbReference>
<keyword evidence="6" id="KW-1185">Reference proteome</keyword>
<feature type="domain" description="CzcB-like barrel-sandwich hybrid" evidence="4">
    <location>
        <begin position="51"/>
        <end position="186"/>
    </location>
</feature>
<dbReference type="PANTHER" id="PTHR30469">
    <property type="entry name" value="MULTIDRUG RESISTANCE PROTEIN MDTA"/>
    <property type="match status" value="1"/>
</dbReference>
<accession>A0A2U2BWX2</accession>
<feature type="coiled-coil region" evidence="2">
    <location>
        <begin position="86"/>
        <end position="151"/>
    </location>
</feature>
<keyword evidence="3" id="KW-0732">Signal</keyword>
<dbReference type="Pfam" id="PF25973">
    <property type="entry name" value="BSH_CzcB"/>
    <property type="match status" value="1"/>
</dbReference>
<dbReference type="GO" id="GO:1990281">
    <property type="term" value="C:efflux pump complex"/>
    <property type="evidence" value="ECO:0007669"/>
    <property type="project" value="TreeGrafter"/>
</dbReference>
<comment type="similarity">
    <text evidence="1">Belongs to the membrane fusion protein (MFP) (TC 8.A.1) family.</text>
</comment>
<evidence type="ECO:0000313" key="6">
    <source>
        <dbReference type="Proteomes" id="UP000245168"/>
    </source>
</evidence>
<dbReference type="Gene3D" id="2.40.420.20">
    <property type="match status" value="1"/>
</dbReference>
<name>A0A2U2BWX2_9PROT</name>
<proteinExistence type="inferred from homology"/>
<organism evidence="5 6">
    <name type="scientific">Marinicauda salina</name>
    <dbReference type="NCBI Taxonomy" id="2135793"/>
    <lineage>
        <taxon>Bacteria</taxon>
        <taxon>Pseudomonadati</taxon>
        <taxon>Pseudomonadota</taxon>
        <taxon>Alphaproteobacteria</taxon>
        <taxon>Maricaulales</taxon>
        <taxon>Maricaulaceae</taxon>
        <taxon>Marinicauda</taxon>
    </lineage>
</organism>